<dbReference type="Gene3D" id="1.10.10.60">
    <property type="entry name" value="Homeodomain-like"/>
    <property type="match status" value="1"/>
</dbReference>
<keyword evidence="3" id="KW-0804">Transcription</keyword>
<dbReference type="PANTHER" id="PTHR47894:SF1">
    <property type="entry name" value="HTH-TYPE TRANSCRIPTIONAL REGULATOR VQSM"/>
    <property type="match status" value="1"/>
</dbReference>
<dbReference type="PROSITE" id="PS01124">
    <property type="entry name" value="HTH_ARAC_FAMILY_2"/>
    <property type="match status" value="1"/>
</dbReference>
<dbReference type="PRINTS" id="PR00032">
    <property type="entry name" value="HTHARAC"/>
</dbReference>
<dbReference type="SUPFAM" id="SSF46689">
    <property type="entry name" value="Homeodomain-like"/>
    <property type="match status" value="1"/>
</dbReference>
<dbReference type="Pfam" id="PF12833">
    <property type="entry name" value="HTH_18"/>
    <property type="match status" value="1"/>
</dbReference>
<dbReference type="InterPro" id="IPR032687">
    <property type="entry name" value="AraC-type_N"/>
</dbReference>
<evidence type="ECO:0000313" key="5">
    <source>
        <dbReference type="EMBL" id="AOZ08817.1"/>
    </source>
</evidence>
<dbReference type="EMBL" id="CP017755">
    <property type="protein sequence ID" value="AOZ08817.1"/>
    <property type="molecule type" value="Genomic_DNA"/>
</dbReference>
<keyword evidence="6" id="KW-1185">Reference proteome</keyword>
<dbReference type="InterPro" id="IPR020449">
    <property type="entry name" value="Tscrpt_reg_AraC-type_HTH"/>
</dbReference>
<dbReference type="Proteomes" id="UP000177515">
    <property type="component" value="Chromosome 2"/>
</dbReference>
<evidence type="ECO:0000256" key="3">
    <source>
        <dbReference type="ARBA" id="ARBA00023163"/>
    </source>
</evidence>
<evidence type="ECO:0000259" key="4">
    <source>
        <dbReference type="PROSITE" id="PS01124"/>
    </source>
</evidence>
<dbReference type="InterPro" id="IPR018060">
    <property type="entry name" value="HTH_AraC"/>
</dbReference>
<feature type="domain" description="HTH araC/xylS-type" evidence="4">
    <location>
        <begin position="275"/>
        <end position="373"/>
    </location>
</feature>
<gene>
    <name evidence="5" type="ORF">BKK80_23250</name>
</gene>
<organism evidence="5 6">
    <name type="scientific">Cupriavidus malaysiensis</name>
    <dbReference type="NCBI Taxonomy" id="367825"/>
    <lineage>
        <taxon>Bacteria</taxon>
        <taxon>Pseudomonadati</taxon>
        <taxon>Pseudomonadota</taxon>
        <taxon>Betaproteobacteria</taxon>
        <taxon>Burkholderiales</taxon>
        <taxon>Burkholderiaceae</taxon>
        <taxon>Cupriavidus</taxon>
    </lineage>
</organism>
<dbReference type="InterPro" id="IPR009057">
    <property type="entry name" value="Homeodomain-like_sf"/>
</dbReference>
<reference evidence="5 6" key="1">
    <citation type="submission" date="2016-10" db="EMBL/GenBank/DDBJ databases">
        <title>Complete genome sequences of three Cupriavidus strains isolated from various Malaysian environments.</title>
        <authorList>
            <person name="Abdullah A.A.-A."/>
            <person name="Shafie N.A.H."/>
            <person name="Lau N.S."/>
        </authorList>
    </citation>
    <scope>NUCLEOTIDE SEQUENCE [LARGE SCALE GENOMIC DNA]</scope>
    <source>
        <strain evidence="5 6">USMAA1020</strain>
    </source>
</reference>
<evidence type="ECO:0000256" key="1">
    <source>
        <dbReference type="ARBA" id="ARBA00023015"/>
    </source>
</evidence>
<sequence length="383" mass="41916">MHRAMSGGRAAPPPPAMPLLAPAARAHAASRVAPHAADGCAQARHTIAVQHVEQILLGAQRLGHDIDALLRRAGISPALLLSPSARVSQGQYAALMRSLRRVMRDEFCGLLSRPVLPGALAQACAAAIHCATLGDALRALVRHYRLLIDDFAPRLRVQDGCASLVLVPQAPATPCSRFAESTFVFHGYGLLCWLLARRLPISAVELSAAPHAQRHDTERIFGAEVAYGRPRTALHFDAAWLRLPLAQDASSLQRFLRSAPRDLLVRYRDDCGLAERIRRQLRCQLDGELPSLEAVAATLQLTPQTLRRRLREEGRGYQSIKDDLRRDAAIGLLERSDLPLHQVALRLGYSEPSTFHRAFKKWTGVAPGEYRHRQLAAGLAAGA</sequence>
<dbReference type="Pfam" id="PF12625">
    <property type="entry name" value="Arabinose_bd"/>
    <property type="match status" value="1"/>
</dbReference>
<accession>A0ABM6FAY1</accession>
<evidence type="ECO:0000256" key="2">
    <source>
        <dbReference type="ARBA" id="ARBA00023125"/>
    </source>
</evidence>
<keyword evidence="2" id="KW-0238">DNA-binding</keyword>
<proteinExistence type="predicted"/>
<dbReference type="PANTHER" id="PTHR47894">
    <property type="entry name" value="HTH-TYPE TRANSCRIPTIONAL REGULATOR GADX"/>
    <property type="match status" value="1"/>
</dbReference>
<dbReference type="RefSeq" id="WP_071016700.1">
    <property type="nucleotide sequence ID" value="NZ_CP017755.1"/>
</dbReference>
<keyword evidence="1" id="KW-0805">Transcription regulation</keyword>
<dbReference type="SMART" id="SM00342">
    <property type="entry name" value="HTH_ARAC"/>
    <property type="match status" value="1"/>
</dbReference>
<evidence type="ECO:0000313" key="6">
    <source>
        <dbReference type="Proteomes" id="UP000177515"/>
    </source>
</evidence>
<protein>
    <submittedName>
        <fullName evidence="5">AraC family transcriptional regulator</fullName>
    </submittedName>
</protein>
<name>A0ABM6FAY1_9BURK</name>